<feature type="region of interest" description="Disordered" evidence="1">
    <location>
        <begin position="270"/>
        <end position="289"/>
    </location>
</feature>
<gene>
    <name evidence="2" type="ORF">B0J12DRAFT_774721</name>
</gene>
<reference evidence="2 3" key="1">
    <citation type="journal article" date="2021" name="Nat. Commun.">
        <title>Genetic determinants of endophytism in the Arabidopsis root mycobiome.</title>
        <authorList>
            <person name="Mesny F."/>
            <person name="Miyauchi S."/>
            <person name="Thiergart T."/>
            <person name="Pickel B."/>
            <person name="Atanasova L."/>
            <person name="Karlsson M."/>
            <person name="Huettel B."/>
            <person name="Barry K.W."/>
            <person name="Haridas S."/>
            <person name="Chen C."/>
            <person name="Bauer D."/>
            <person name="Andreopoulos W."/>
            <person name="Pangilinan J."/>
            <person name="LaButti K."/>
            <person name="Riley R."/>
            <person name="Lipzen A."/>
            <person name="Clum A."/>
            <person name="Drula E."/>
            <person name="Henrissat B."/>
            <person name="Kohler A."/>
            <person name="Grigoriev I.V."/>
            <person name="Martin F.M."/>
            <person name="Hacquard S."/>
        </authorList>
    </citation>
    <scope>NUCLEOTIDE SEQUENCE [LARGE SCALE GENOMIC DNA]</scope>
    <source>
        <strain evidence="2 3">MPI-SDFR-AT-0080</strain>
    </source>
</reference>
<evidence type="ECO:0000313" key="2">
    <source>
        <dbReference type="EMBL" id="KAH7057085.1"/>
    </source>
</evidence>
<organism evidence="2 3">
    <name type="scientific">Macrophomina phaseolina</name>
    <dbReference type="NCBI Taxonomy" id="35725"/>
    <lineage>
        <taxon>Eukaryota</taxon>
        <taxon>Fungi</taxon>
        <taxon>Dikarya</taxon>
        <taxon>Ascomycota</taxon>
        <taxon>Pezizomycotina</taxon>
        <taxon>Dothideomycetes</taxon>
        <taxon>Dothideomycetes incertae sedis</taxon>
        <taxon>Botryosphaeriales</taxon>
        <taxon>Botryosphaeriaceae</taxon>
        <taxon>Macrophomina</taxon>
    </lineage>
</organism>
<feature type="compositionally biased region" description="Polar residues" evidence="1">
    <location>
        <begin position="159"/>
        <end position="177"/>
    </location>
</feature>
<feature type="compositionally biased region" description="Polar residues" evidence="1">
    <location>
        <begin position="105"/>
        <end position="115"/>
    </location>
</feature>
<feature type="region of interest" description="Disordered" evidence="1">
    <location>
        <begin position="235"/>
        <end position="258"/>
    </location>
</feature>
<feature type="compositionally biased region" description="Pro residues" evidence="1">
    <location>
        <begin position="243"/>
        <end position="256"/>
    </location>
</feature>
<dbReference type="Proteomes" id="UP000774617">
    <property type="component" value="Unassembled WGS sequence"/>
</dbReference>
<evidence type="ECO:0000313" key="3">
    <source>
        <dbReference type="Proteomes" id="UP000774617"/>
    </source>
</evidence>
<accession>A0ABQ8GIH8</accession>
<dbReference type="EMBL" id="JAGTJR010000007">
    <property type="protein sequence ID" value="KAH7057085.1"/>
    <property type="molecule type" value="Genomic_DNA"/>
</dbReference>
<feature type="region of interest" description="Disordered" evidence="1">
    <location>
        <begin position="95"/>
        <end position="205"/>
    </location>
</feature>
<evidence type="ECO:0000256" key="1">
    <source>
        <dbReference type="SAM" id="MobiDB-lite"/>
    </source>
</evidence>
<proteinExistence type="predicted"/>
<feature type="compositionally biased region" description="Basic residues" evidence="1">
    <location>
        <begin position="95"/>
        <end position="104"/>
    </location>
</feature>
<comment type="caution">
    <text evidence="2">The sequence shown here is derived from an EMBL/GenBank/DDBJ whole genome shotgun (WGS) entry which is preliminary data.</text>
</comment>
<keyword evidence="3" id="KW-1185">Reference proteome</keyword>
<name>A0ABQ8GIH8_9PEZI</name>
<sequence length="352" mass="38458">MLGYKRAPPALPCSSSLLHRNSSLALITNESHTLIASTQKTHPQKQLQQLITGPQSLRAPHIDCFHPKQPPTKNNSSNSSLVLHHHEFHTLIALQKHHPQKKTLKQPSSKNHPQKTTTCRTTTSPPALPPRTSSPHSPMRMPGLKTTTTKTPDLRVPGPTSNRTDTSPSLAGTTRLASSWEKSRTRKTPPLPQTKRSLPHPPRPPIANHPPPLLLVFFFLLLLLLLKQQSSLRAFTSPDGHKQPPPPPPPPPPPHLLLPLQQQHSLRAFKSPDGHKKPLPPPPPPPSCSATLAGHQNIRNLHSTTGKATSTLFTSHEGGFLARLGGDREIGCFGRTGGKRVQGPFGFLSTFL</sequence>
<protein>
    <submittedName>
        <fullName evidence="2">Uncharacterized protein</fullName>
    </submittedName>
</protein>